<evidence type="ECO:0000313" key="5">
    <source>
        <dbReference type="Proteomes" id="UP000664203"/>
    </source>
</evidence>
<proteinExistence type="inferred from homology"/>
<dbReference type="InterPro" id="IPR034164">
    <property type="entry name" value="Pepsin-like_dom"/>
</dbReference>
<comment type="caution">
    <text evidence="4">The sequence shown here is derived from an EMBL/GenBank/DDBJ whole genome shotgun (WGS) entry which is preliminary data.</text>
</comment>
<dbReference type="CDD" id="cd05471">
    <property type="entry name" value="pepsin_like"/>
    <property type="match status" value="1"/>
</dbReference>
<dbReference type="InterPro" id="IPR033121">
    <property type="entry name" value="PEPTIDASE_A1"/>
</dbReference>
<accession>A0A8H3G6X4</accession>
<evidence type="ECO:0000256" key="1">
    <source>
        <dbReference type="ARBA" id="ARBA00007447"/>
    </source>
</evidence>
<keyword evidence="2" id="KW-0472">Membrane</keyword>
<dbReference type="OrthoDB" id="4074350at2759"/>
<reference evidence="4" key="1">
    <citation type="submission" date="2021-03" db="EMBL/GenBank/DDBJ databases">
        <authorList>
            <person name="Tagirdzhanova G."/>
        </authorList>
    </citation>
    <scope>NUCLEOTIDE SEQUENCE</scope>
</reference>
<name>A0A8H3G6X4_9LECA</name>
<organism evidence="4 5">
    <name type="scientific">Alectoria fallacina</name>
    <dbReference type="NCBI Taxonomy" id="1903189"/>
    <lineage>
        <taxon>Eukaryota</taxon>
        <taxon>Fungi</taxon>
        <taxon>Dikarya</taxon>
        <taxon>Ascomycota</taxon>
        <taxon>Pezizomycotina</taxon>
        <taxon>Lecanoromycetes</taxon>
        <taxon>OSLEUM clade</taxon>
        <taxon>Lecanoromycetidae</taxon>
        <taxon>Lecanorales</taxon>
        <taxon>Lecanorineae</taxon>
        <taxon>Parmeliaceae</taxon>
        <taxon>Alectoria</taxon>
    </lineage>
</organism>
<dbReference type="Pfam" id="PF00026">
    <property type="entry name" value="Asp"/>
    <property type="match status" value="1"/>
</dbReference>
<dbReference type="EMBL" id="CAJPDR010000495">
    <property type="protein sequence ID" value="CAF9937947.1"/>
    <property type="molecule type" value="Genomic_DNA"/>
</dbReference>
<dbReference type="SUPFAM" id="SSF50630">
    <property type="entry name" value="Acid proteases"/>
    <property type="match status" value="1"/>
</dbReference>
<dbReference type="AlphaFoldDB" id="A0A8H3G6X4"/>
<dbReference type="GO" id="GO:0004190">
    <property type="term" value="F:aspartic-type endopeptidase activity"/>
    <property type="evidence" value="ECO:0007669"/>
    <property type="project" value="InterPro"/>
</dbReference>
<feature type="transmembrane region" description="Helical" evidence="2">
    <location>
        <begin position="428"/>
        <end position="448"/>
    </location>
</feature>
<feature type="domain" description="Peptidase A1" evidence="3">
    <location>
        <begin position="25"/>
        <end position="370"/>
    </location>
</feature>
<dbReference type="Proteomes" id="UP000664203">
    <property type="component" value="Unassembled WGS sequence"/>
</dbReference>
<sequence length="534" mass="58331">MASSSPAPIVIPPSQDFDGNDGPWSSFYLEIGSPAQDVKVLISTAGYQTWTVVPQGCIASDPPDCATLRGGQFIPSQSSTWNYNNESVNGTFTLGLETNLGYSGNGDYGYDTIVLGYQGSNGLSLQQQTIAGIATKEFYLGIFGLNPRSTNFSTLDDPIPSYMANMKNRSMIPSLSWGYTAGNQYRLGTVLGSLTLGGFDSSRFVTNDVTFAFNQVDERDLTVDIESIVMTTSNNSVHLLNNSIAAYIDSTIPYLYLPLEVCQQFEHAFGILWDNDVQAYLVNDSLHNSLQAQNATVTFSIGNTTQSVNISLPYAAFDLIAEYPLVTNTTRYFPLMPATNESQYTLGRAFLQEAYVFLRFPRPDKFIWLTFPRYLTADYERRNFSISQCSWNPGIRENIVAIESPASSEANGKPISGTSTTASTSGCIAGIVLGSSFGLLFIIFLAFVGKRKFGTNLGAEFHELAAKDAPFLNEVETPNAKMPELDGGNVLKQEMDGYPRAELEAGRYIHEMKSNEGVGPELAISNLDISELPS</sequence>
<protein>
    <recommendedName>
        <fullName evidence="3">Peptidase A1 domain-containing protein</fullName>
    </recommendedName>
</protein>
<dbReference type="Gene3D" id="2.40.70.10">
    <property type="entry name" value="Acid Proteases"/>
    <property type="match status" value="2"/>
</dbReference>
<keyword evidence="2" id="KW-0812">Transmembrane</keyword>
<evidence type="ECO:0000256" key="2">
    <source>
        <dbReference type="SAM" id="Phobius"/>
    </source>
</evidence>
<comment type="similarity">
    <text evidence="1">Belongs to the peptidase A1 family.</text>
</comment>
<gene>
    <name evidence="4" type="ORF">ALECFALPRED_007453</name>
</gene>
<evidence type="ECO:0000313" key="4">
    <source>
        <dbReference type="EMBL" id="CAF9937947.1"/>
    </source>
</evidence>
<dbReference type="InterPro" id="IPR021109">
    <property type="entry name" value="Peptidase_aspartic_dom_sf"/>
</dbReference>
<keyword evidence="2" id="KW-1133">Transmembrane helix</keyword>
<evidence type="ECO:0000259" key="3">
    <source>
        <dbReference type="PROSITE" id="PS51767"/>
    </source>
</evidence>
<dbReference type="PANTHER" id="PTHR47966:SF51">
    <property type="entry name" value="BETA-SITE APP-CLEAVING ENZYME, ISOFORM A-RELATED"/>
    <property type="match status" value="1"/>
</dbReference>
<dbReference type="PROSITE" id="PS51767">
    <property type="entry name" value="PEPTIDASE_A1"/>
    <property type="match status" value="1"/>
</dbReference>
<dbReference type="PANTHER" id="PTHR47966">
    <property type="entry name" value="BETA-SITE APP-CLEAVING ENZYME, ISOFORM A-RELATED"/>
    <property type="match status" value="1"/>
</dbReference>
<dbReference type="GO" id="GO:0006508">
    <property type="term" value="P:proteolysis"/>
    <property type="evidence" value="ECO:0007669"/>
    <property type="project" value="InterPro"/>
</dbReference>
<keyword evidence="5" id="KW-1185">Reference proteome</keyword>
<dbReference type="InterPro" id="IPR001461">
    <property type="entry name" value="Aspartic_peptidase_A1"/>
</dbReference>
<dbReference type="GO" id="GO:0000324">
    <property type="term" value="C:fungal-type vacuole"/>
    <property type="evidence" value="ECO:0007669"/>
    <property type="project" value="TreeGrafter"/>
</dbReference>